<dbReference type="WBParaSite" id="GPUH_0000588401-mRNA-1">
    <property type="protein sequence ID" value="GPUH_0000588401-mRNA-1"/>
    <property type="gene ID" value="GPUH_0000588401"/>
</dbReference>
<organism evidence="1">
    <name type="scientific">Gongylonema pulchrum</name>
    <dbReference type="NCBI Taxonomy" id="637853"/>
    <lineage>
        <taxon>Eukaryota</taxon>
        <taxon>Metazoa</taxon>
        <taxon>Ecdysozoa</taxon>
        <taxon>Nematoda</taxon>
        <taxon>Chromadorea</taxon>
        <taxon>Rhabditida</taxon>
        <taxon>Spirurina</taxon>
        <taxon>Spiruromorpha</taxon>
        <taxon>Spiruroidea</taxon>
        <taxon>Gongylonematidae</taxon>
        <taxon>Gongylonema</taxon>
    </lineage>
</organism>
<reference evidence="1" key="1">
    <citation type="submission" date="2016-06" db="UniProtKB">
        <authorList>
            <consortium name="WormBaseParasite"/>
        </authorList>
    </citation>
    <scope>IDENTIFICATION</scope>
</reference>
<evidence type="ECO:0000313" key="1">
    <source>
        <dbReference type="WBParaSite" id="GPUH_0000588401-mRNA-1"/>
    </source>
</evidence>
<name>A0A183DAY5_9BILA</name>
<proteinExistence type="predicted"/>
<sequence>LLRWYSICRLACHITYQAETPIHAHCSQLNLSLIDSLPTLHVPPNIALSSCDLFNLTFSDIQDEELFEKSRGQVKC</sequence>
<protein>
    <submittedName>
        <fullName evidence="1">Ovule protein</fullName>
    </submittedName>
</protein>
<dbReference type="AlphaFoldDB" id="A0A183DAY5"/>
<accession>A0A183DAY5</accession>